<dbReference type="Proteomes" id="UP001152622">
    <property type="component" value="Chromosome 18"/>
</dbReference>
<sequence>MLADKLRPPQIIVSSAFLMESLNKNTPPPQKATQSARPITERRRGRMAGHHLFRIEGQRSTVFGCPTPGTTLGSRAPLQCQVFTQAARAAPTETTRCQSS</sequence>
<evidence type="ECO:0000256" key="1">
    <source>
        <dbReference type="SAM" id="MobiDB-lite"/>
    </source>
</evidence>
<dbReference type="EMBL" id="JAINUF010000018">
    <property type="protein sequence ID" value="KAJ8338494.1"/>
    <property type="molecule type" value="Genomic_DNA"/>
</dbReference>
<reference evidence="2" key="1">
    <citation type="journal article" date="2023" name="Science">
        <title>Genome structures resolve the early diversification of teleost fishes.</title>
        <authorList>
            <person name="Parey E."/>
            <person name="Louis A."/>
            <person name="Montfort J."/>
            <person name="Bouchez O."/>
            <person name="Roques C."/>
            <person name="Iampietro C."/>
            <person name="Lluch J."/>
            <person name="Castinel A."/>
            <person name="Donnadieu C."/>
            <person name="Desvignes T."/>
            <person name="Floi Bucao C."/>
            <person name="Jouanno E."/>
            <person name="Wen M."/>
            <person name="Mejri S."/>
            <person name="Dirks R."/>
            <person name="Jansen H."/>
            <person name="Henkel C."/>
            <person name="Chen W.J."/>
            <person name="Zahm M."/>
            <person name="Cabau C."/>
            <person name="Klopp C."/>
            <person name="Thompson A.W."/>
            <person name="Robinson-Rechavi M."/>
            <person name="Braasch I."/>
            <person name="Lecointre G."/>
            <person name="Bobe J."/>
            <person name="Postlethwait J.H."/>
            <person name="Berthelot C."/>
            <person name="Roest Crollius H."/>
            <person name="Guiguen Y."/>
        </authorList>
    </citation>
    <scope>NUCLEOTIDE SEQUENCE</scope>
    <source>
        <strain evidence="2">WJC10195</strain>
    </source>
</reference>
<feature type="region of interest" description="Disordered" evidence="1">
    <location>
        <begin position="22"/>
        <end position="44"/>
    </location>
</feature>
<keyword evidence="3" id="KW-1185">Reference proteome</keyword>
<name>A0A9Q1EGQ9_SYNKA</name>
<gene>
    <name evidence="2" type="ORF">SKAU_G00374600</name>
</gene>
<evidence type="ECO:0000313" key="2">
    <source>
        <dbReference type="EMBL" id="KAJ8338494.1"/>
    </source>
</evidence>
<accession>A0A9Q1EGQ9</accession>
<protein>
    <submittedName>
        <fullName evidence="2">Uncharacterized protein</fullName>
    </submittedName>
</protein>
<comment type="caution">
    <text evidence="2">The sequence shown here is derived from an EMBL/GenBank/DDBJ whole genome shotgun (WGS) entry which is preliminary data.</text>
</comment>
<proteinExistence type="predicted"/>
<dbReference type="AlphaFoldDB" id="A0A9Q1EGQ9"/>
<evidence type="ECO:0000313" key="3">
    <source>
        <dbReference type="Proteomes" id="UP001152622"/>
    </source>
</evidence>
<organism evidence="2 3">
    <name type="scientific">Synaphobranchus kaupii</name>
    <name type="common">Kaup's arrowtooth eel</name>
    <dbReference type="NCBI Taxonomy" id="118154"/>
    <lineage>
        <taxon>Eukaryota</taxon>
        <taxon>Metazoa</taxon>
        <taxon>Chordata</taxon>
        <taxon>Craniata</taxon>
        <taxon>Vertebrata</taxon>
        <taxon>Euteleostomi</taxon>
        <taxon>Actinopterygii</taxon>
        <taxon>Neopterygii</taxon>
        <taxon>Teleostei</taxon>
        <taxon>Anguilliformes</taxon>
        <taxon>Synaphobranchidae</taxon>
        <taxon>Synaphobranchus</taxon>
    </lineage>
</organism>